<dbReference type="HOGENOM" id="CLU_026673_20_1_1"/>
<evidence type="ECO:0000256" key="3">
    <source>
        <dbReference type="ARBA" id="ARBA00022723"/>
    </source>
</evidence>
<dbReference type="InterPro" id="IPR013149">
    <property type="entry name" value="ADH-like_C"/>
</dbReference>
<dbReference type="Pfam" id="PF00107">
    <property type="entry name" value="ADH_zinc_N"/>
    <property type="match status" value="1"/>
</dbReference>
<evidence type="ECO:0000313" key="9">
    <source>
        <dbReference type="Proteomes" id="UP000019478"/>
    </source>
</evidence>
<protein>
    <recommendedName>
        <fullName evidence="7">Enoyl reductase (ER) domain-containing protein</fullName>
    </recommendedName>
</protein>
<dbReference type="RefSeq" id="XP_007732930.1">
    <property type="nucleotide sequence ID" value="XM_007734740.1"/>
</dbReference>
<dbReference type="GeneID" id="19168730"/>
<dbReference type="PANTHER" id="PTHR42940">
    <property type="entry name" value="ALCOHOL DEHYDROGENASE 1-RELATED"/>
    <property type="match status" value="1"/>
</dbReference>
<evidence type="ECO:0000256" key="2">
    <source>
        <dbReference type="ARBA" id="ARBA00008072"/>
    </source>
</evidence>
<dbReference type="GO" id="GO:0005737">
    <property type="term" value="C:cytoplasm"/>
    <property type="evidence" value="ECO:0007669"/>
    <property type="project" value="TreeGrafter"/>
</dbReference>
<dbReference type="SUPFAM" id="SSF51735">
    <property type="entry name" value="NAD(P)-binding Rossmann-fold domains"/>
    <property type="match status" value="1"/>
</dbReference>
<dbReference type="GO" id="GO:0046872">
    <property type="term" value="F:metal ion binding"/>
    <property type="evidence" value="ECO:0007669"/>
    <property type="project" value="UniProtKB-KW"/>
</dbReference>
<feature type="domain" description="Enoyl reductase (ER)" evidence="7">
    <location>
        <begin position="18"/>
        <end position="345"/>
    </location>
</feature>
<evidence type="ECO:0000259" key="7">
    <source>
        <dbReference type="SMART" id="SM00829"/>
    </source>
</evidence>
<keyword evidence="3" id="KW-0479">Metal-binding</keyword>
<dbReference type="Proteomes" id="UP000019478">
    <property type="component" value="Unassembled WGS sequence"/>
</dbReference>
<sequence length="348" mass="37706">MGSTSTARTMKAGQWEPKQKKVVINEIPVPAPGPHQVLVKITSASLCHTDIMAIDDPDREEPLTLGHEGVGVISQLHPSAEGKGFKVGDAIGFLYILGCCFECEGCMVHQRLCLNGKPEMQGWSEPGFFSEYAIVDYRNAIHLPKHWSLKTSSVFFCAGMTAFNAVDSCELQPGQWLGVIGAGGLGQLATQYAKAMGLNVLAIDINDKTLEVCKAQGADAIFNSRTDQEYVSKVKDLTKGGVHAAAVFSNAKIAYVNSLNIIRVGGLLMVIGLPDEPLEVSTMDLALAKYRIKSDSPGIPRRLKKAVDFSAKHNIAPEVELRKLEELDDMVNEMRAGTATKRMAVAFD</sequence>
<evidence type="ECO:0000256" key="6">
    <source>
        <dbReference type="ARBA" id="ARBA00023027"/>
    </source>
</evidence>
<comment type="caution">
    <text evidence="8">The sequence shown here is derived from an EMBL/GenBank/DDBJ whole genome shotgun (WGS) entry which is preliminary data.</text>
</comment>
<dbReference type="OrthoDB" id="1560166at2759"/>
<evidence type="ECO:0000256" key="5">
    <source>
        <dbReference type="ARBA" id="ARBA00023002"/>
    </source>
</evidence>
<dbReference type="AlphaFoldDB" id="W9Y2U8"/>
<dbReference type="InterPro" id="IPR020843">
    <property type="entry name" value="ER"/>
</dbReference>
<proteinExistence type="inferred from homology"/>
<dbReference type="SMART" id="SM00829">
    <property type="entry name" value="PKS_ER"/>
    <property type="match status" value="1"/>
</dbReference>
<keyword evidence="6" id="KW-0520">NAD</keyword>
<evidence type="ECO:0000313" key="8">
    <source>
        <dbReference type="EMBL" id="EXJ83945.1"/>
    </source>
</evidence>
<comment type="similarity">
    <text evidence="2">Belongs to the zinc-containing alcohol dehydrogenase family.</text>
</comment>
<dbReference type="GO" id="GO:0004022">
    <property type="term" value="F:alcohol dehydrogenase (NAD+) activity"/>
    <property type="evidence" value="ECO:0007669"/>
    <property type="project" value="TreeGrafter"/>
</dbReference>
<dbReference type="InterPro" id="IPR013154">
    <property type="entry name" value="ADH-like_N"/>
</dbReference>
<dbReference type="Gene3D" id="3.90.180.10">
    <property type="entry name" value="Medium-chain alcohol dehydrogenases, catalytic domain"/>
    <property type="match status" value="1"/>
</dbReference>
<evidence type="ECO:0000256" key="4">
    <source>
        <dbReference type="ARBA" id="ARBA00022833"/>
    </source>
</evidence>
<comment type="cofactor">
    <cofactor evidence="1">
        <name>Zn(2+)</name>
        <dbReference type="ChEBI" id="CHEBI:29105"/>
    </cofactor>
</comment>
<keyword evidence="4" id="KW-0862">Zinc</keyword>
<organism evidence="8 9">
    <name type="scientific">Capronia epimyces CBS 606.96</name>
    <dbReference type="NCBI Taxonomy" id="1182542"/>
    <lineage>
        <taxon>Eukaryota</taxon>
        <taxon>Fungi</taxon>
        <taxon>Dikarya</taxon>
        <taxon>Ascomycota</taxon>
        <taxon>Pezizomycotina</taxon>
        <taxon>Eurotiomycetes</taxon>
        <taxon>Chaetothyriomycetidae</taxon>
        <taxon>Chaetothyriales</taxon>
        <taxon>Herpotrichiellaceae</taxon>
        <taxon>Capronia</taxon>
    </lineage>
</organism>
<dbReference type="Gene3D" id="3.40.50.720">
    <property type="entry name" value="NAD(P)-binding Rossmann-like Domain"/>
    <property type="match status" value="1"/>
</dbReference>
<evidence type="ECO:0000256" key="1">
    <source>
        <dbReference type="ARBA" id="ARBA00001947"/>
    </source>
</evidence>
<dbReference type="Pfam" id="PF08240">
    <property type="entry name" value="ADH_N"/>
    <property type="match status" value="1"/>
</dbReference>
<keyword evidence="5" id="KW-0560">Oxidoreductase</keyword>
<dbReference type="PANTHER" id="PTHR42940:SF8">
    <property type="entry name" value="VACUOLAR PROTEIN SORTING-ASSOCIATED PROTEIN 11"/>
    <property type="match status" value="1"/>
</dbReference>
<dbReference type="InterPro" id="IPR011032">
    <property type="entry name" value="GroES-like_sf"/>
</dbReference>
<dbReference type="STRING" id="1182542.W9Y2U8"/>
<keyword evidence="9" id="KW-1185">Reference proteome</keyword>
<dbReference type="SUPFAM" id="SSF50129">
    <property type="entry name" value="GroES-like"/>
    <property type="match status" value="1"/>
</dbReference>
<dbReference type="eggNOG" id="KOG0023">
    <property type="taxonomic scope" value="Eukaryota"/>
</dbReference>
<name>W9Y2U8_9EURO</name>
<gene>
    <name evidence="8" type="ORF">A1O3_04612</name>
</gene>
<dbReference type="EMBL" id="AMGY01000004">
    <property type="protein sequence ID" value="EXJ83945.1"/>
    <property type="molecule type" value="Genomic_DNA"/>
</dbReference>
<dbReference type="InterPro" id="IPR036291">
    <property type="entry name" value="NAD(P)-bd_dom_sf"/>
</dbReference>
<reference evidence="8 9" key="1">
    <citation type="submission" date="2013-03" db="EMBL/GenBank/DDBJ databases">
        <title>The Genome Sequence of Capronia epimyces CBS 606.96.</title>
        <authorList>
            <consortium name="The Broad Institute Genomics Platform"/>
            <person name="Cuomo C."/>
            <person name="de Hoog S."/>
            <person name="Gorbushina A."/>
            <person name="Walker B."/>
            <person name="Young S.K."/>
            <person name="Zeng Q."/>
            <person name="Gargeya S."/>
            <person name="Fitzgerald M."/>
            <person name="Haas B."/>
            <person name="Abouelleil A."/>
            <person name="Allen A.W."/>
            <person name="Alvarado L."/>
            <person name="Arachchi H.M."/>
            <person name="Berlin A.M."/>
            <person name="Chapman S.B."/>
            <person name="Gainer-Dewar J."/>
            <person name="Goldberg J."/>
            <person name="Griggs A."/>
            <person name="Gujja S."/>
            <person name="Hansen M."/>
            <person name="Howarth C."/>
            <person name="Imamovic A."/>
            <person name="Ireland A."/>
            <person name="Larimer J."/>
            <person name="McCowan C."/>
            <person name="Murphy C."/>
            <person name="Pearson M."/>
            <person name="Poon T.W."/>
            <person name="Priest M."/>
            <person name="Roberts A."/>
            <person name="Saif S."/>
            <person name="Shea T."/>
            <person name="Sisk P."/>
            <person name="Sykes S."/>
            <person name="Wortman J."/>
            <person name="Nusbaum C."/>
            <person name="Birren B."/>
        </authorList>
    </citation>
    <scope>NUCLEOTIDE SEQUENCE [LARGE SCALE GENOMIC DNA]</scope>
    <source>
        <strain evidence="8 9">CBS 606.96</strain>
    </source>
</reference>
<accession>W9Y2U8</accession>
<dbReference type="FunFam" id="3.40.50.720:FF:000039">
    <property type="entry name" value="Alcohol dehydrogenase AdhP"/>
    <property type="match status" value="1"/>
</dbReference>